<evidence type="ECO:0000256" key="1">
    <source>
        <dbReference type="ARBA" id="ARBA00023015"/>
    </source>
</evidence>
<evidence type="ECO:0000259" key="7">
    <source>
        <dbReference type="Pfam" id="PF04545"/>
    </source>
</evidence>
<name>A0ABU7PCD5_9ACTN</name>
<evidence type="ECO:0000259" key="6">
    <source>
        <dbReference type="Pfam" id="PF04542"/>
    </source>
</evidence>
<dbReference type="InterPro" id="IPR007630">
    <property type="entry name" value="RNA_pol_sigma70_r4"/>
</dbReference>
<dbReference type="SUPFAM" id="SSF88946">
    <property type="entry name" value="Sigma2 domain of RNA polymerase sigma factors"/>
    <property type="match status" value="1"/>
</dbReference>
<gene>
    <name evidence="8" type="ORF">V2S66_16005</name>
</gene>
<feature type="region of interest" description="Disordered" evidence="5">
    <location>
        <begin position="1"/>
        <end position="23"/>
    </location>
</feature>
<dbReference type="EMBL" id="JAZEWV010000011">
    <property type="protein sequence ID" value="MEE4543471.1"/>
    <property type="molecule type" value="Genomic_DNA"/>
</dbReference>
<keyword evidence="3" id="KW-0238">DNA-binding</keyword>
<evidence type="ECO:0000256" key="3">
    <source>
        <dbReference type="ARBA" id="ARBA00023125"/>
    </source>
</evidence>
<dbReference type="Gene3D" id="1.10.10.10">
    <property type="entry name" value="Winged helix-like DNA-binding domain superfamily/Winged helix DNA-binding domain"/>
    <property type="match status" value="2"/>
</dbReference>
<keyword evidence="4" id="KW-0804">Transcription</keyword>
<feature type="domain" description="RNA polymerase sigma-70 region 4" evidence="7">
    <location>
        <begin position="213"/>
        <end position="260"/>
    </location>
</feature>
<proteinExistence type="predicted"/>
<reference evidence="8 9" key="1">
    <citation type="submission" date="2023-12" db="EMBL/GenBank/DDBJ databases">
        <title>Streptomyces sp. V4-01.</title>
        <authorList>
            <person name="Somphong A."/>
            <person name="Phongsopitanun W."/>
        </authorList>
    </citation>
    <scope>NUCLEOTIDE SEQUENCE [LARGE SCALE GENOMIC DNA]</scope>
    <source>
        <strain evidence="8 9">V4-01</strain>
    </source>
</reference>
<dbReference type="PANTHER" id="PTHR30385:SF4">
    <property type="entry name" value="RNA POLYMERASE SIGMA-E FACTOR"/>
    <property type="match status" value="1"/>
</dbReference>
<dbReference type="Gene3D" id="1.20.120.1810">
    <property type="match status" value="1"/>
</dbReference>
<dbReference type="SUPFAM" id="SSF88659">
    <property type="entry name" value="Sigma3 and sigma4 domains of RNA polymerase sigma factors"/>
    <property type="match status" value="1"/>
</dbReference>
<dbReference type="RefSeq" id="WP_330795924.1">
    <property type="nucleotide sequence ID" value="NZ_JAZEWV010000011.1"/>
</dbReference>
<dbReference type="Pfam" id="PF04545">
    <property type="entry name" value="Sigma70_r4"/>
    <property type="match status" value="1"/>
</dbReference>
<feature type="domain" description="RNA polymerase sigma-70 region 2" evidence="6">
    <location>
        <begin position="48"/>
        <end position="112"/>
    </location>
</feature>
<dbReference type="InterPro" id="IPR014284">
    <property type="entry name" value="RNA_pol_sigma-70_dom"/>
</dbReference>
<dbReference type="NCBIfam" id="TIGR02980">
    <property type="entry name" value="SigBFG"/>
    <property type="match status" value="1"/>
</dbReference>
<evidence type="ECO:0000256" key="4">
    <source>
        <dbReference type="ARBA" id="ARBA00023163"/>
    </source>
</evidence>
<dbReference type="NCBIfam" id="TIGR02937">
    <property type="entry name" value="sigma70-ECF"/>
    <property type="match status" value="1"/>
</dbReference>
<dbReference type="InterPro" id="IPR007627">
    <property type="entry name" value="RNA_pol_sigma70_r2"/>
</dbReference>
<keyword evidence="2" id="KW-0731">Sigma factor</keyword>
<dbReference type="Proteomes" id="UP001344658">
    <property type="component" value="Unassembled WGS sequence"/>
</dbReference>
<dbReference type="CDD" id="cd06171">
    <property type="entry name" value="Sigma70_r4"/>
    <property type="match status" value="1"/>
</dbReference>
<comment type="caution">
    <text evidence="8">The sequence shown here is derived from an EMBL/GenBank/DDBJ whole genome shotgun (WGS) entry which is preliminary data.</text>
</comment>
<keyword evidence="1" id="KW-0805">Transcription regulation</keyword>
<dbReference type="InterPro" id="IPR013324">
    <property type="entry name" value="RNA_pol_sigma_r3/r4-like"/>
</dbReference>
<evidence type="ECO:0000256" key="5">
    <source>
        <dbReference type="SAM" id="MobiDB-lite"/>
    </source>
</evidence>
<evidence type="ECO:0000313" key="9">
    <source>
        <dbReference type="Proteomes" id="UP001344658"/>
    </source>
</evidence>
<keyword evidence="9" id="KW-1185">Reference proteome</keyword>
<protein>
    <submittedName>
        <fullName evidence="8">SigB/SigF/SigG family RNA polymerase sigma factor</fullName>
    </submittedName>
</protein>
<evidence type="ECO:0000313" key="8">
    <source>
        <dbReference type="EMBL" id="MEE4543471.1"/>
    </source>
</evidence>
<sequence>MQDQRLRTPRTAGRQHDEPPESDELFRAMADATGTRNREAYRQRVIIAWMPMARRMAGRYRDRGESMDDLEQIAAVGLIKAVDGFDPDRGHAFASYAVPTIDGEIKRHFRDHLWSVHVPRAVQESRNRVRAACRELGSGPADAAPPVAVLVAHTGMAEKDVLAGLSALDSFSALSLDVALEGDGDGAALGSRIGGCDPAFDVVTDRVALGSRLGELPPRDRTILYLRYFRDMKQAEIAGQLGISQMHVSRLLSTICARVRSAVLDEHEPPAQHPAAA</sequence>
<dbReference type="PANTHER" id="PTHR30385">
    <property type="entry name" value="SIGMA FACTOR F FLAGELLAR"/>
    <property type="match status" value="1"/>
</dbReference>
<dbReference type="Pfam" id="PF04542">
    <property type="entry name" value="Sigma70_r2"/>
    <property type="match status" value="1"/>
</dbReference>
<organism evidence="8 9">
    <name type="scientific">Actinacidiphila polyblastidii</name>
    <dbReference type="NCBI Taxonomy" id="3110430"/>
    <lineage>
        <taxon>Bacteria</taxon>
        <taxon>Bacillati</taxon>
        <taxon>Actinomycetota</taxon>
        <taxon>Actinomycetes</taxon>
        <taxon>Kitasatosporales</taxon>
        <taxon>Streptomycetaceae</taxon>
        <taxon>Actinacidiphila</taxon>
    </lineage>
</organism>
<dbReference type="InterPro" id="IPR014322">
    <property type="entry name" value="RNA_pol_sigma-B/F/G"/>
</dbReference>
<evidence type="ECO:0000256" key="2">
    <source>
        <dbReference type="ARBA" id="ARBA00023082"/>
    </source>
</evidence>
<dbReference type="InterPro" id="IPR013325">
    <property type="entry name" value="RNA_pol_sigma_r2"/>
</dbReference>
<accession>A0ABU7PCD5</accession>
<dbReference type="InterPro" id="IPR036388">
    <property type="entry name" value="WH-like_DNA-bd_sf"/>
</dbReference>